<keyword evidence="9" id="KW-0547">Nucleotide-binding</keyword>
<dbReference type="Gene3D" id="1.10.287.130">
    <property type="match status" value="1"/>
</dbReference>
<dbReference type="PANTHER" id="PTHR45528:SF8">
    <property type="entry name" value="HISTIDINE KINASE"/>
    <property type="match status" value="1"/>
</dbReference>
<dbReference type="InterPro" id="IPR003594">
    <property type="entry name" value="HATPase_dom"/>
</dbReference>
<dbReference type="InterPro" id="IPR004358">
    <property type="entry name" value="Sig_transdc_His_kin-like_C"/>
</dbReference>
<dbReference type="Pfam" id="PF02518">
    <property type="entry name" value="HATPase_c"/>
    <property type="match status" value="1"/>
</dbReference>
<dbReference type="Pfam" id="PF00672">
    <property type="entry name" value="HAMP"/>
    <property type="match status" value="1"/>
</dbReference>
<evidence type="ECO:0000256" key="11">
    <source>
        <dbReference type="ARBA" id="ARBA00022840"/>
    </source>
</evidence>
<keyword evidence="14 15" id="KW-0472">Membrane</keyword>
<dbReference type="GO" id="GO:0005886">
    <property type="term" value="C:plasma membrane"/>
    <property type="evidence" value="ECO:0007669"/>
    <property type="project" value="UniProtKB-SubCell"/>
</dbReference>
<dbReference type="Gene3D" id="3.30.565.10">
    <property type="entry name" value="Histidine kinase-like ATPase, C-terminal domain"/>
    <property type="match status" value="1"/>
</dbReference>
<keyword evidence="21" id="KW-1185">Reference proteome</keyword>
<evidence type="ECO:0000256" key="2">
    <source>
        <dbReference type="ARBA" id="ARBA00004141"/>
    </source>
</evidence>
<keyword evidence="8 15" id="KW-0812">Transmembrane</keyword>
<feature type="transmembrane region" description="Helical" evidence="15">
    <location>
        <begin position="58"/>
        <end position="77"/>
    </location>
</feature>
<keyword evidence="7" id="KW-0808">Transferase</keyword>
<dbReference type="Proteomes" id="UP000280586">
    <property type="component" value="Chromosome"/>
</dbReference>
<evidence type="ECO:0000256" key="6">
    <source>
        <dbReference type="ARBA" id="ARBA00022553"/>
    </source>
</evidence>
<dbReference type="InterPro" id="IPR036890">
    <property type="entry name" value="HATPase_C_sf"/>
</dbReference>
<dbReference type="GO" id="GO:0000155">
    <property type="term" value="F:phosphorelay sensor kinase activity"/>
    <property type="evidence" value="ECO:0007669"/>
    <property type="project" value="InterPro"/>
</dbReference>
<reference evidence="18 20" key="1">
    <citation type="submission" date="2017-09" db="EMBL/GenBank/DDBJ databases">
        <authorList>
            <person name="Thomas P."/>
            <person name="Seyboldt C."/>
        </authorList>
    </citation>
    <scope>NUCLEOTIDE SEQUENCE [LARGE SCALE GENOMIC DNA]</scope>
    <source>
        <strain evidence="18 20">DSM 7534</strain>
    </source>
</reference>
<dbReference type="EMBL" id="CP023671">
    <property type="protein sequence ID" value="AYE33698.1"/>
    <property type="molecule type" value="Genomic_DNA"/>
</dbReference>
<dbReference type="EC" id="2.7.13.3" evidence="4"/>
<evidence type="ECO:0000313" key="20">
    <source>
        <dbReference type="Proteomes" id="UP000280586"/>
    </source>
</evidence>
<evidence type="ECO:0000256" key="12">
    <source>
        <dbReference type="ARBA" id="ARBA00022989"/>
    </source>
</evidence>
<reference evidence="19" key="2">
    <citation type="submission" date="2022-06" db="EMBL/GenBank/DDBJ databases">
        <authorList>
            <person name="Holder M.E."/>
            <person name="Ajami N.J."/>
            <person name="Petrosino J.F."/>
        </authorList>
    </citation>
    <scope>NUCLEOTIDE SEQUENCE</scope>
    <source>
        <strain evidence="19">RMA 8861</strain>
    </source>
</reference>
<evidence type="ECO:0000256" key="9">
    <source>
        <dbReference type="ARBA" id="ARBA00022741"/>
    </source>
</evidence>
<evidence type="ECO:0000256" key="14">
    <source>
        <dbReference type="ARBA" id="ARBA00023136"/>
    </source>
</evidence>
<dbReference type="PROSITE" id="PS50885">
    <property type="entry name" value="HAMP"/>
    <property type="match status" value="1"/>
</dbReference>
<evidence type="ECO:0000256" key="15">
    <source>
        <dbReference type="SAM" id="Phobius"/>
    </source>
</evidence>
<dbReference type="Pfam" id="PF00512">
    <property type="entry name" value="HisKA"/>
    <property type="match status" value="1"/>
</dbReference>
<feature type="transmembrane region" description="Helical" evidence="15">
    <location>
        <begin position="215"/>
        <end position="233"/>
    </location>
</feature>
<dbReference type="CDD" id="cd06225">
    <property type="entry name" value="HAMP"/>
    <property type="match status" value="1"/>
</dbReference>
<evidence type="ECO:0000256" key="3">
    <source>
        <dbReference type="ARBA" id="ARBA00004236"/>
    </source>
</evidence>
<keyword evidence="5" id="KW-1003">Cell membrane</keyword>
<dbReference type="InterPro" id="IPR050398">
    <property type="entry name" value="HssS/ArlS-like"/>
</dbReference>
<evidence type="ECO:0000256" key="8">
    <source>
        <dbReference type="ARBA" id="ARBA00022692"/>
    </source>
</evidence>
<name>A0A9N7JJT7_CLOSE</name>
<evidence type="ECO:0000256" key="13">
    <source>
        <dbReference type="ARBA" id="ARBA00023012"/>
    </source>
</evidence>
<keyword evidence="12 15" id="KW-1133">Transmembrane helix</keyword>
<evidence type="ECO:0000256" key="4">
    <source>
        <dbReference type="ARBA" id="ARBA00012438"/>
    </source>
</evidence>
<gene>
    <name evidence="18" type="ORF">CP523_04035</name>
    <name evidence="19" type="ORF">NH397_12275</name>
</gene>
<feature type="domain" description="Histidine kinase" evidence="16">
    <location>
        <begin position="302"/>
        <end position="519"/>
    </location>
</feature>
<dbReference type="PROSITE" id="PS50109">
    <property type="entry name" value="HIS_KIN"/>
    <property type="match status" value="1"/>
</dbReference>
<dbReference type="PANTHER" id="PTHR45528">
    <property type="entry name" value="SENSOR HISTIDINE KINASE CPXA"/>
    <property type="match status" value="1"/>
</dbReference>
<evidence type="ECO:0000313" key="19">
    <source>
        <dbReference type="EMBL" id="USS00257.1"/>
    </source>
</evidence>
<dbReference type="SUPFAM" id="SSF47384">
    <property type="entry name" value="Homodimeric domain of signal transducing histidine kinase"/>
    <property type="match status" value="1"/>
</dbReference>
<dbReference type="AlphaFoldDB" id="A0A9N7JJT7"/>
<sequence>MIGRKKKENIDKEKVGLFKRIENFIVRLFYKIYNSALGIKLRKYLEWLIKRIERSIRFELVVVFGICFLSAFMFYGFSNNILAREQTSTRLEYDYGQIQSVANDIVSQLSGRYETSINGLQDKQGIEGILENYRNSKAKIYLTDLDGKILYKINGEVEEKLDIYAVMDKSNNTVEDGGEKSIIYPVRIGEDRAYLIYSKIPRPYISYDNYIVENSFLALFLSVLVFISIFIIVTNRKMKYIDEIAKGVKVISSGNLSHRIEERGKDEIKNLAEDINTMATEIQTRIENERRSEKTKAELITNVSHDLRTPLTSVMGYIGLVKDGKYENDEVMKEYLDIAFNKSNQLKELIEDLFEYTKLNNSGIQLNKSKVNIIDFLSQLIEEYIPIFEDNNLEIKKKFVDESITVEIDAGKIVRVFENLFSNTIKYSFKPGEVVVSVYENNGYVNIVIKNKGENIPKEKIERLFDRFYRVDESRNSNVKGTGLGLAISKNIVELHGGLIWAESIGNDVSFFVKLKCIK</sequence>
<dbReference type="PRINTS" id="PR00344">
    <property type="entry name" value="BCTRLSENSOR"/>
</dbReference>
<dbReference type="OrthoDB" id="9792991at2"/>
<dbReference type="KEGG" id="csep:CP523_04035"/>
<feature type="domain" description="HAMP" evidence="17">
    <location>
        <begin position="235"/>
        <end position="287"/>
    </location>
</feature>
<dbReference type="GO" id="GO:0005524">
    <property type="term" value="F:ATP binding"/>
    <property type="evidence" value="ECO:0007669"/>
    <property type="project" value="UniProtKB-KW"/>
</dbReference>
<proteinExistence type="predicted"/>
<accession>A0A9N7JJT7</accession>
<dbReference type="RefSeq" id="WP_083089507.1">
    <property type="nucleotide sequence ID" value="NZ_CABMIZ010000020.1"/>
</dbReference>
<dbReference type="CDD" id="cd00075">
    <property type="entry name" value="HATPase"/>
    <property type="match status" value="1"/>
</dbReference>
<dbReference type="EMBL" id="CP099799">
    <property type="protein sequence ID" value="USS00257.1"/>
    <property type="molecule type" value="Genomic_DNA"/>
</dbReference>
<dbReference type="FunFam" id="3.30.565.10:FF:000006">
    <property type="entry name" value="Sensor histidine kinase WalK"/>
    <property type="match status" value="1"/>
</dbReference>
<dbReference type="FunFam" id="1.10.287.130:FF:000008">
    <property type="entry name" value="Two-component sensor histidine kinase"/>
    <property type="match status" value="1"/>
</dbReference>
<evidence type="ECO:0000313" key="18">
    <source>
        <dbReference type="EMBL" id="AYE33698.1"/>
    </source>
</evidence>
<dbReference type="SMART" id="SM00304">
    <property type="entry name" value="HAMP"/>
    <property type="match status" value="1"/>
</dbReference>
<comment type="subcellular location">
    <subcellularLocation>
        <location evidence="3">Cell membrane</location>
    </subcellularLocation>
    <subcellularLocation>
        <location evidence="2">Membrane</location>
        <topology evidence="2">Multi-pass membrane protein</topology>
    </subcellularLocation>
</comment>
<dbReference type="InterPro" id="IPR005467">
    <property type="entry name" value="His_kinase_dom"/>
</dbReference>
<dbReference type="Gene3D" id="6.10.340.10">
    <property type="match status" value="1"/>
</dbReference>
<evidence type="ECO:0000259" key="17">
    <source>
        <dbReference type="PROSITE" id="PS50885"/>
    </source>
</evidence>
<keyword evidence="13" id="KW-0902">Two-component regulatory system</keyword>
<dbReference type="GeneID" id="303559854"/>
<dbReference type="SMART" id="SM00388">
    <property type="entry name" value="HisKA"/>
    <property type="match status" value="1"/>
</dbReference>
<keyword evidence="6" id="KW-0597">Phosphoprotein</keyword>
<dbReference type="InterPro" id="IPR003661">
    <property type="entry name" value="HisK_dim/P_dom"/>
</dbReference>
<dbReference type="SUPFAM" id="SSF55874">
    <property type="entry name" value="ATPase domain of HSP90 chaperone/DNA topoisomerase II/histidine kinase"/>
    <property type="match status" value="1"/>
</dbReference>
<dbReference type="Proteomes" id="UP001055437">
    <property type="component" value="Chromosome"/>
</dbReference>
<evidence type="ECO:0000256" key="10">
    <source>
        <dbReference type="ARBA" id="ARBA00022777"/>
    </source>
</evidence>
<evidence type="ECO:0000256" key="1">
    <source>
        <dbReference type="ARBA" id="ARBA00000085"/>
    </source>
</evidence>
<dbReference type="InterPro" id="IPR003660">
    <property type="entry name" value="HAMP_dom"/>
</dbReference>
<protein>
    <recommendedName>
        <fullName evidence="4">histidine kinase</fullName>
        <ecNumber evidence="4">2.7.13.3</ecNumber>
    </recommendedName>
</protein>
<dbReference type="CDD" id="cd00082">
    <property type="entry name" value="HisKA"/>
    <property type="match status" value="1"/>
</dbReference>
<evidence type="ECO:0000256" key="5">
    <source>
        <dbReference type="ARBA" id="ARBA00022475"/>
    </source>
</evidence>
<keyword evidence="11 19" id="KW-0067">ATP-binding</keyword>
<keyword evidence="10 18" id="KW-0418">Kinase</keyword>
<organism evidence="18 20">
    <name type="scientific">Clostridium septicum</name>
    <dbReference type="NCBI Taxonomy" id="1504"/>
    <lineage>
        <taxon>Bacteria</taxon>
        <taxon>Bacillati</taxon>
        <taxon>Bacillota</taxon>
        <taxon>Clostridia</taxon>
        <taxon>Eubacteriales</taxon>
        <taxon>Clostridiaceae</taxon>
        <taxon>Clostridium</taxon>
    </lineage>
</organism>
<dbReference type="InterPro" id="IPR036097">
    <property type="entry name" value="HisK_dim/P_sf"/>
</dbReference>
<evidence type="ECO:0000313" key="21">
    <source>
        <dbReference type="Proteomes" id="UP001055437"/>
    </source>
</evidence>
<evidence type="ECO:0000256" key="7">
    <source>
        <dbReference type="ARBA" id="ARBA00022679"/>
    </source>
</evidence>
<dbReference type="SUPFAM" id="SSF158472">
    <property type="entry name" value="HAMP domain-like"/>
    <property type="match status" value="1"/>
</dbReference>
<comment type="catalytic activity">
    <reaction evidence="1">
        <text>ATP + protein L-histidine = ADP + protein N-phospho-L-histidine.</text>
        <dbReference type="EC" id="2.7.13.3"/>
    </reaction>
</comment>
<evidence type="ECO:0000259" key="16">
    <source>
        <dbReference type="PROSITE" id="PS50109"/>
    </source>
</evidence>
<dbReference type="SMART" id="SM00387">
    <property type="entry name" value="HATPase_c"/>
    <property type="match status" value="1"/>
</dbReference>